<dbReference type="OrthoDB" id="9806522at2"/>
<dbReference type="NCBIfam" id="TIGR01297">
    <property type="entry name" value="CDF"/>
    <property type="match status" value="1"/>
</dbReference>
<sequence>MSASGGTKAIIAALTANLGIAVAKFVAFLLTASSSMLAEAIHSVADSGNQVLLLVGGKRAARRASSVHQFGYGRARYIYAFIVSIVLFSLGGLFALYEAWHKFADPHPIESWQWVPIVVLLIAIGLEGRSFSVAIKEANAVRGTHSLREYIRASRAPEIPVILLEDFGALVGLIFGLFGVSMTLVTHDGRWDAVGSAAIGLLLVVIAIYLAREMSSMLIGESALPSHHRAIEAALPGEGIERVIHMRTMHLGPDEVLVAAKVAVPAGASAPEIAAAIDRGEERVRAAVPLKTLIYLEPDIFHAERSEAAGTAADERPAAPSGH</sequence>
<proteinExistence type="predicted"/>
<dbReference type="SUPFAM" id="SSF160240">
    <property type="entry name" value="Cation efflux protein cytoplasmic domain-like"/>
    <property type="match status" value="1"/>
</dbReference>
<dbReference type="AlphaFoldDB" id="A0A7J5URK9"/>
<evidence type="ECO:0000313" key="8">
    <source>
        <dbReference type="EMBL" id="KAE8765066.1"/>
    </source>
</evidence>
<gene>
    <name evidence="8" type="ORF">GB883_05590</name>
</gene>
<dbReference type="Gene3D" id="1.20.1510.10">
    <property type="entry name" value="Cation efflux protein transmembrane domain"/>
    <property type="match status" value="1"/>
</dbReference>
<evidence type="ECO:0000256" key="2">
    <source>
        <dbReference type="ARBA" id="ARBA00022448"/>
    </source>
</evidence>
<dbReference type="GO" id="GO:0016020">
    <property type="term" value="C:membrane"/>
    <property type="evidence" value="ECO:0007669"/>
    <property type="project" value="UniProtKB-SubCell"/>
</dbReference>
<keyword evidence="3 6" id="KW-0812">Transmembrane</keyword>
<evidence type="ECO:0000256" key="4">
    <source>
        <dbReference type="ARBA" id="ARBA00022989"/>
    </source>
</evidence>
<evidence type="ECO:0000259" key="7">
    <source>
        <dbReference type="Pfam" id="PF01545"/>
    </source>
</evidence>
<evidence type="ECO:0000256" key="3">
    <source>
        <dbReference type="ARBA" id="ARBA00022692"/>
    </source>
</evidence>
<dbReference type="SUPFAM" id="SSF161111">
    <property type="entry name" value="Cation efflux protein transmembrane domain-like"/>
    <property type="match status" value="1"/>
</dbReference>
<dbReference type="PANTHER" id="PTHR13414">
    <property type="entry name" value="HUEL-CATION TRANSPORTER"/>
    <property type="match status" value="1"/>
</dbReference>
<evidence type="ECO:0000313" key="9">
    <source>
        <dbReference type="Proteomes" id="UP000451860"/>
    </source>
</evidence>
<dbReference type="InterPro" id="IPR002524">
    <property type="entry name" value="Cation_efflux"/>
</dbReference>
<accession>A0A7J5URK9</accession>
<evidence type="ECO:0000256" key="6">
    <source>
        <dbReference type="SAM" id="Phobius"/>
    </source>
</evidence>
<dbReference type="GO" id="GO:0008324">
    <property type="term" value="F:monoatomic cation transmembrane transporter activity"/>
    <property type="evidence" value="ECO:0007669"/>
    <property type="project" value="InterPro"/>
</dbReference>
<reference evidence="8 9" key="1">
    <citation type="submission" date="2019-10" db="EMBL/GenBank/DDBJ databases">
        <title>Georgenia wutianyii sp. nov. and Georgenia yuyongxinii sp. nov. isolated from plateau pika (Ochotona curzoniae) in the Qinghai-Tibet plateau of China.</title>
        <authorList>
            <person name="Tian Z."/>
        </authorList>
    </citation>
    <scope>NUCLEOTIDE SEQUENCE [LARGE SCALE GENOMIC DNA]</scope>
    <source>
        <strain evidence="8 9">DSM 21501</strain>
    </source>
</reference>
<name>A0A7J5URK9_9MICO</name>
<dbReference type="PANTHER" id="PTHR13414:SF9">
    <property type="entry name" value="PROTON-COUPLED ZINC ANTIPORTER SLC30A9, MITOCHONDRIAL"/>
    <property type="match status" value="1"/>
</dbReference>
<feature type="domain" description="Cation efflux protein transmembrane" evidence="7">
    <location>
        <begin position="10"/>
        <end position="219"/>
    </location>
</feature>
<feature type="transmembrane region" description="Helical" evidence="6">
    <location>
        <begin position="161"/>
        <end position="181"/>
    </location>
</feature>
<feature type="transmembrane region" description="Helical" evidence="6">
    <location>
        <begin position="9"/>
        <end position="30"/>
    </location>
</feature>
<feature type="transmembrane region" description="Helical" evidence="6">
    <location>
        <begin position="193"/>
        <end position="211"/>
    </location>
</feature>
<evidence type="ECO:0000256" key="5">
    <source>
        <dbReference type="ARBA" id="ARBA00023136"/>
    </source>
</evidence>
<keyword evidence="9" id="KW-1185">Reference proteome</keyword>
<feature type="transmembrane region" description="Helical" evidence="6">
    <location>
        <begin position="77"/>
        <end position="97"/>
    </location>
</feature>
<protein>
    <submittedName>
        <fullName evidence="8">Cation diffusion facilitator family transporter</fullName>
    </submittedName>
</protein>
<dbReference type="RefSeq" id="WP_152203379.1">
    <property type="nucleotide sequence ID" value="NZ_VUKF01000027.1"/>
</dbReference>
<keyword evidence="5 6" id="KW-0472">Membrane</keyword>
<feature type="transmembrane region" description="Helical" evidence="6">
    <location>
        <begin position="109"/>
        <end position="126"/>
    </location>
</feature>
<keyword evidence="2" id="KW-0813">Transport</keyword>
<keyword evidence="4 6" id="KW-1133">Transmembrane helix</keyword>
<dbReference type="InterPro" id="IPR040177">
    <property type="entry name" value="SLC30A9"/>
</dbReference>
<comment type="caution">
    <text evidence="8">The sequence shown here is derived from an EMBL/GenBank/DDBJ whole genome shotgun (WGS) entry which is preliminary data.</text>
</comment>
<evidence type="ECO:0000256" key="1">
    <source>
        <dbReference type="ARBA" id="ARBA00004141"/>
    </source>
</evidence>
<comment type="subcellular location">
    <subcellularLocation>
        <location evidence="1">Membrane</location>
        <topology evidence="1">Multi-pass membrane protein</topology>
    </subcellularLocation>
</comment>
<dbReference type="Proteomes" id="UP000451860">
    <property type="component" value="Unassembled WGS sequence"/>
</dbReference>
<dbReference type="InterPro" id="IPR058533">
    <property type="entry name" value="Cation_efflux_TM"/>
</dbReference>
<dbReference type="EMBL" id="WHJE01000016">
    <property type="protein sequence ID" value="KAE8765066.1"/>
    <property type="molecule type" value="Genomic_DNA"/>
</dbReference>
<dbReference type="InterPro" id="IPR027469">
    <property type="entry name" value="Cation_efflux_TMD_sf"/>
</dbReference>
<organism evidence="8 9">
    <name type="scientific">Georgenia thermotolerans</name>
    <dbReference type="NCBI Taxonomy" id="527326"/>
    <lineage>
        <taxon>Bacteria</taxon>
        <taxon>Bacillati</taxon>
        <taxon>Actinomycetota</taxon>
        <taxon>Actinomycetes</taxon>
        <taxon>Micrococcales</taxon>
        <taxon>Bogoriellaceae</taxon>
        <taxon>Georgenia</taxon>
    </lineage>
</organism>
<dbReference type="InterPro" id="IPR036837">
    <property type="entry name" value="Cation_efflux_CTD_sf"/>
</dbReference>
<dbReference type="GO" id="GO:0006829">
    <property type="term" value="P:zinc ion transport"/>
    <property type="evidence" value="ECO:0007669"/>
    <property type="project" value="InterPro"/>
</dbReference>
<dbReference type="Pfam" id="PF01545">
    <property type="entry name" value="Cation_efflux"/>
    <property type="match status" value="1"/>
</dbReference>